<dbReference type="InterPro" id="IPR008775">
    <property type="entry name" value="Phytyl_CoA_dOase-like"/>
</dbReference>
<organism evidence="2 3">
    <name type="scientific">Saccoglossus kowalevskii</name>
    <name type="common">Acorn worm</name>
    <dbReference type="NCBI Taxonomy" id="10224"/>
    <lineage>
        <taxon>Eukaryota</taxon>
        <taxon>Metazoa</taxon>
        <taxon>Hemichordata</taxon>
        <taxon>Enteropneusta</taxon>
        <taxon>Harrimaniidae</taxon>
        <taxon>Saccoglossus</taxon>
    </lineage>
</organism>
<gene>
    <name evidence="3" type="primary">LOC100372635</name>
</gene>
<sequence>MTSEITEDNIREFQQNGAICLRGVFDDQWIELVKRGIEKNLADPSPEYSENLKGDKGPGSYFNDYCNWERFDEFKQFVFESPAAGIVGKLMNAKEVVFYHDHVLTKEPGTFKITPWHHDQSYYPIDGWKACSIWMPVDPVSMDTSIQYVSGSHRWGKWFHPRKFATLLNYDKISDYLEGRKYEQMPDIDNEIDKYEILKWEMKPGDCVVFHMLAVHGAPANTSLNTPRRVLATRWLGEDAVMATRPWKPSPPITGGLKPGDRVLCDKFPLVWSAI</sequence>
<accession>A0ABM0GVU5</accession>
<keyword evidence="2" id="KW-1185">Reference proteome</keyword>
<dbReference type="Proteomes" id="UP000694865">
    <property type="component" value="Unplaced"/>
</dbReference>
<evidence type="ECO:0000256" key="1">
    <source>
        <dbReference type="ARBA" id="ARBA00001962"/>
    </source>
</evidence>
<dbReference type="RefSeq" id="XP_002738455.1">
    <property type="nucleotide sequence ID" value="XM_002738409.1"/>
</dbReference>
<comment type="cofactor">
    <cofactor evidence="1">
        <name>Fe cation</name>
        <dbReference type="ChEBI" id="CHEBI:24875"/>
    </cofactor>
</comment>
<evidence type="ECO:0000313" key="2">
    <source>
        <dbReference type="Proteomes" id="UP000694865"/>
    </source>
</evidence>
<reference evidence="3" key="1">
    <citation type="submission" date="2025-08" db="UniProtKB">
        <authorList>
            <consortium name="RefSeq"/>
        </authorList>
    </citation>
    <scope>IDENTIFICATION</scope>
    <source>
        <tissue evidence="3">Testes</tissue>
    </source>
</reference>
<proteinExistence type="predicted"/>
<dbReference type="PANTHER" id="PTHR20883">
    <property type="entry name" value="PHYTANOYL-COA DIOXYGENASE DOMAIN CONTAINING 1"/>
    <property type="match status" value="1"/>
</dbReference>
<name>A0ABM0GVU5_SACKO</name>
<dbReference type="Pfam" id="PF05721">
    <property type="entry name" value="PhyH"/>
    <property type="match status" value="1"/>
</dbReference>
<dbReference type="Gene3D" id="2.60.120.620">
    <property type="entry name" value="q2cbj1_9rhob like domain"/>
    <property type="match status" value="1"/>
</dbReference>
<dbReference type="GeneID" id="100372635"/>
<dbReference type="SUPFAM" id="SSF51197">
    <property type="entry name" value="Clavaminate synthase-like"/>
    <property type="match status" value="1"/>
</dbReference>
<dbReference type="PANTHER" id="PTHR20883:SF49">
    <property type="entry name" value="PHYTANOYL-COA DIOXYGENASE"/>
    <property type="match status" value="1"/>
</dbReference>
<protein>
    <submittedName>
        <fullName evidence="3">Uncharacterized protein LOC100372635</fullName>
    </submittedName>
</protein>
<evidence type="ECO:0000313" key="3">
    <source>
        <dbReference type="RefSeq" id="XP_002738455.1"/>
    </source>
</evidence>